<keyword evidence="3" id="KW-0862">Zinc</keyword>
<dbReference type="PROSITE" id="PS50188">
    <property type="entry name" value="B302_SPRY"/>
    <property type="match status" value="1"/>
</dbReference>
<sequence>MVQTEALHVDPPLRSAVLSYLCAQFCLLRPQLKGRGRRFILVARAGGGGHQKNQLEVRKAEMKNNIEEKEKKLKEMKETVMMIQKLPSLCVPVEGRDAPNTTVNGEFLSESLKKKLCYLKKILEEMSGWEFVKAKEADFFISFCSVPSDSCPLTLDPNTAHRRLRLSEGERKATTEMTEAPYPDHSDRFDFWLQVLCREALSGTRLYWEIEWSGEGVTVGLAYKGITRKGDKEEYRLGYNDKSWNLFCSDSNYIAWHNTIKTEIIVRRSHRIGMYLDCPAGTLSFYSILDTMTLLYRFKATFTEPLYLGFGFKFHSSVRICPLTPCGW</sequence>
<dbReference type="Gene3D" id="2.60.120.920">
    <property type="match status" value="1"/>
</dbReference>
<dbReference type="Pfam" id="PF13765">
    <property type="entry name" value="PRY"/>
    <property type="match status" value="1"/>
</dbReference>
<dbReference type="PRINTS" id="PR01407">
    <property type="entry name" value="BUTYPHLNCDUF"/>
</dbReference>
<dbReference type="InterPro" id="IPR001870">
    <property type="entry name" value="B30.2/SPRY"/>
</dbReference>
<comment type="caution">
    <text evidence="6">The sequence shown here is derived from an EMBL/GenBank/DDBJ whole genome shotgun (WGS) entry which is preliminary data.</text>
</comment>
<dbReference type="InterPro" id="IPR003877">
    <property type="entry name" value="SPRY_dom"/>
</dbReference>
<keyword evidence="7" id="KW-1185">Reference proteome</keyword>
<dbReference type="SMART" id="SM00589">
    <property type="entry name" value="PRY"/>
    <property type="match status" value="1"/>
</dbReference>
<reference evidence="6" key="1">
    <citation type="journal article" date="2021" name="Cell">
        <title>Tracing the genetic footprints of vertebrate landing in non-teleost ray-finned fishes.</title>
        <authorList>
            <person name="Bi X."/>
            <person name="Wang K."/>
            <person name="Yang L."/>
            <person name="Pan H."/>
            <person name="Jiang H."/>
            <person name="Wei Q."/>
            <person name="Fang M."/>
            <person name="Yu H."/>
            <person name="Zhu C."/>
            <person name="Cai Y."/>
            <person name="He Y."/>
            <person name="Gan X."/>
            <person name="Zeng H."/>
            <person name="Yu D."/>
            <person name="Zhu Y."/>
            <person name="Jiang H."/>
            <person name="Qiu Q."/>
            <person name="Yang H."/>
            <person name="Zhang Y.E."/>
            <person name="Wang W."/>
            <person name="Zhu M."/>
            <person name="He S."/>
            <person name="Zhang G."/>
        </authorList>
    </citation>
    <scope>NUCLEOTIDE SEQUENCE</scope>
    <source>
        <strain evidence="6">Bchr_001</strain>
    </source>
</reference>
<dbReference type="InterPro" id="IPR043136">
    <property type="entry name" value="B30.2/SPRY_sf"/>
</dbReference>
<dbReference type="SMART" id="SM00449">
    <property type="entry name" value="SPRY"/>
    <property type="match status" value="1"/>
</dbReference>
<keyword evidence="1" id="KW-0479">Metal-binding</keyword>
<dbReference type="InterPro" id="IPR003879">
    <property type="entry name" value="Butyrophylin_SPRY"/>
</dbReference>
<dbReference type="PANTHER" id="PTHR25465:SF5">
    <property type="entry name" value="E3 UBIQUITIN_ISG15 LIGASE TRIM25-RELATED"/>
    <property type="match status" value="1"/>
</dbReference>
<evidence type="ECO:0000256" key="2">
    <source>
        <dbReference type="ARBA" id="ARBA00022771"/>
    </source>
</evidence>
<evidence type="ECO:0000256" key="3">
    <source>
        <dbReference type="ARBA" id="ARBA00022833"/>
    </source>
</evidence>
<evidence type="ECO:0000313" key="7">
    <source>
        <dbReference type="Proteomes" id="UP001166052"/>
    </source>
</evidence>
<feature type="non-terminal residue" evidence="6">
    <location>
        <position position="1"/>
    </location>
</feature>
<feature type="coiled-coil region" evidence="4">
    <location>
        <begin position="52"/>
        <end position="86"/>
    </location>
</feature>
<protein>
    <submittedName>
        <fullName evidence="6">TRI16 protein</fullName>
    </submittedName>
</protein>
<dbReference type="InterPro" id="IPR013320">
    <property type="entry name" value="ConA-like_dom_sf"/>
</dbReference>
<keyword evidence="2" id="KW-0863">Zinc-finger</keyword>
<accession>A0ABS2Z3Z1</accession>
<evidence type="ECO:0000313" key="6">
    <source>
        <dbReference type="EMBL" id="MBN3293459.1"/>
    </source>
</evidence>
<feature type="domain" description="B30.2/SPRY" evidence="5">
    <location>
        <begin position="133"/>
        <end position="327"/>
    </location>
</feature>
<dbReference type="Pfam" id="PF00622">
    <property type="entry name" value="SPRY"/>
    <property type="match status" value="1"/>
</dbReference>
<evidence type="ECO:0000256" key="4">
    <source>
        <dbReference type="SAM" id="Coils"/>
    </source>
</evidence>
<proteinExistence type="predicted"/>
<dbReference type="SUPFAM" id="SSF49899">
    <property type="entry name" value="Concanavalin A-like lectins/glucanases"/>
    <property type="match status" value="1"/>
</dbReference>
<evidence type="ECO:0000256" key="1">
    <source>
        <dbReference type="ARBA" id="ARBA00022723"/>
    </source>
</evidence>
<gene>
    <name evidence="6" type="primary">Trim16_39</name>
    <name evidence="6" type="ORF">GTO92_0014640</name>
</gene>
<name>A0ABS2Z3Z1_POLSE</name>
<dbReference type="PANTHER" id="PTHR25465">
    <property type="entry name" value="B-BOX DOMAIN CONTAINING"/>
    <property type="match status" value="1"/>
</dbReference>
<dbReference type="InterPro" id="IPR051051">
    <property type="entry name" value="E3_ubiq-ligase_TRIM/RNF"/>
</dbReference>
<dbReference type="InterPro" id="IPR006574">
    <property type="entry name" value="PRY"/>
</dbReference>
<feature type="non-terminal residue" evidence="6">
    <location>
        <position position="328"/>
    </location>
</feature>
<keyword evidence="4" id="KW-0175">Coiled coil</keyword>
<dbReference type="Proteomes" id="UP001166052">
    <property type="component" value="Unassembled WGS sequence"/>
</dbReference>
<dbReference type="CDD" id="cd16040">
    <property type="entry name" value="SPRY_PRY_SNTX"/>
    <property type="match status" value="1"/>
</dbReference>
<evidence type="ECO:0000259" key="5">
    <source>
        <dbReference type="PROSITE" id="PS50188"/>
    </source>
</evidence>
<dbReference type="EMBL" id="JAAWVN010021427">
    <property type="protein sequence ID" value="MBN3293459.1"/>
    <property type="molecule type" value="Genomic_DNA"/>
</dbReference>
<organism evidence="6 7">
    <name type="scientific">Polypterus senegalus</name>
    <name type="common">Senegal bichir</name>
    <dbReference type="NCBI Taxonomy" id="55291"/>
    <lineage>
        <taxon>Eukaryota</taxon>
        <taxon>Metazoa</taxon>
        <taxon>Chordata</taxon>
        <taxon>Craniata</taxon>
        <taxon>Vertebrata</taxon>
        <taxon>Euteleostomi</taxon>
        <taxon>Actinopterygii</taxon>
        <taxon>Polypteriformes</taxon>
        <taxon>Polypteridae</taxon>
        <taxon>Polypterus</taxon>
    </lineage>
</organism>